<organism evidence="1 2">
    <name type="scientific">Pseudomonas poae</name>
    <dbReference type="NCBI Taxonomy" id="200451"/>
    <lineage>
        <taxon>Bacteria</taxon>
        <taxon>Pseudomonadati</taxon>
        <taxon>Pseudomonadota</taxon>
        <taxon>Gammaproteobacteria</taxon>
        <taxon>Pseudomonadales</taxon>
        <taxon>Pseudomonadaceae</taxon>
        <taxon>Pseudomonas</taxon>
    </lineage>
</organism>
<protein>
    <submittedName>
        <fullName evidence="1">Uncharacterized protein</fullName>
    </submittedName>
</protein>
<dbReference type="EMBL" id="CP063073">
    <property type="protein sequence ID" value="QOQ72964.1"/>
    <property type="molecule type" value="Genomic_DNA"/>
</dbReference>
<dbReference type="Proteomes" id="UP000594923">
    <property type="component" value="Chromosome"/>
</dbReference>
<proteinExistence type="predicted"/>
<dbReference type="RefSeq" id="WP_197623706.1">
    <property type="nucleotide sequence ID" value="NZ_CP063073.1"/>
</dbReference>
<name>A0A7M1KA06_9PSED</name>
<reference evidence="1 2" key="1">
    <citation type="submission" date="2020-10" db="EMBL/GenBank/DDBJ databases">
        <title>High quality whole genome sequence of Pseudomonas poae PMA22.</title>
        <authorList>
            <person name="Hernandez J.G."/>
            <person name="Rodriguez P."/>
            <person name="Cuevas C."/>
            <person name="de la Calle F."/>
            <person name="Galan B."/>
            <person name="Garcia J.L."/>
        </authorList>
    </citation>
    <scope>NUCLEOTIDE SEQUENCE [LARGE SCALE GENOMIC DNA]</scope>
    <source>
        <strain evidence="1 2">PMA22</strain>
    </source>
</reference>
<accession>A0A7M1KA06</accession>
<gene>
    <name evidence="1" type="ORF">IMF22_15695</name>
</gene>
<dbReference type="AlphaFoldDB" id="A0A7M1KA06"/>
<evidence type="ECO:0000313" key="1">
    <source>
        <dbReference type="EMBL" id="QOQ72964.1"/>
    </source>
</evidence>
<evidence type="ECO:0000313" key="2">
    <source>
        <dbReference type="Proteomes" id="UP000594923"/>
    </source>
</evidence>
<sequence length="113" mass="12613">MELQNRDRFNSVVNGIFESLAAAFPVPIDVDAHLLGLVKGPAYKIVNHSQIPADEVEFEVYEFVTSCVEWLESADYLRASKHYSSLSKNVLLTEKGLQLLNASPISLLRGNYT</sequence>